<dbReference type="AlphaFoldDB" id="A0A4P9WR63"/>
<dbReference type="GO" id="GO:0000381">
    <property type="term" value="P:regulation of alternative mRNA splicing, via spliceosome"/>
    <property type="evidence" value="ECO:0007669"/>
    <property type="project" value="TreeGrafter"/>
</dbReference>
<dbReference type="InterPro" id="IPR035979">
    <property type="entry name" value="RBD_domain_sf"/>
</dbReference>
<name>A0A4P9WR63_9FUNG</name>
<evidence type="ECO:0000313" key="4">
    <source>
        <dbReference type="Proteomes" id="UP000269721"/>
    </source>
</evidence>
<dbReference type="Gene3D" id="3.30.70.330">
    <property type="match status" value="1"/>
</dbReference>
<dbReference type="PANTHER" id="PTHR47330">
    <property type="entry name" value="POLY(U)-BINDING-SPLICING FACTOR PUF60-B-RELATED"/>
    <property type="match status" value="1"/>
</dbReference>
<proteinExistence type="predicted"/>
<dbReference type="GO" id="GO:0000380">
    <property type="term" value="P:alternative mRNA splicing, via spliceosome"/>
    <property type="evidence" value="ECO:0007669"/>
    <property type="project" value="TreeGrafter"/>
</dbReference>
<dbReference type="SUPFAM" id="SSF54928">
    <property type="entry name" value="RNA-binding domain, RBD"/>
    <property type="match status" value="1"/>
</dbReference>
<gene>
    <name evidence="3" type="ORF">BDK51DRAFT_39788</name>
</gene>
<evidence type="ECO:0000313" key="3">
    <source>
        <dbReference type="EMBL" id="RKO94338.1"/>
    </source>
</evidence>
<dbReference type="GO" id="GO:0003723">
    <property type="term" value="F:RNA binding"/>
    <property type="evidence" value="ECO:0007669"/>
    <property type="project" value="UniProtKB-UniRule"/>
</dbReference>
<evidence type="ECO:0000256" key="1">
    <source>
        <dbReference type="PROSITE-ProRule" id="PRU00176"/>
    </source>
</evidence>
<dbReference type="InterPro" id="IPR000504">
    <property type="entry name" value="RRM_dom"/>
</dbReference>
<dbReference type="OrthoDB" id="5411533at2759"/>
<accession>A0A4P9WR63</accession>
<dbReference type="InterPro" id="IPR012677">
    <property type="entry name" value="Nucleotide-bd_a/b_plait_sf"/>
</dbReference>
<reference evidence="4" key="1">
    <citation type="journal article" date="2018" name="Nat. Microbiol.">
        <title>Leveraging single-cell genomics to expand the fungal tree of life.</title>
        <authorList>
            <person name="Ahrendt S.R."/>
            <person name="Quandt C.A."/>
            <person name="Ciobanu D."/>
            <person name="Clum A."/>
            <person name="Salamov A."/>
            <person name="Andreopoulos B."/>
            <person name="Cheng J.F."/>
            <person name="Woyke T."/>
            <person name="Pelin A."/>
            <person name="Henrissat B."/>
            <person name="Reynolds N.K."/>
            <person name="Benny G.L."/>
            <person name="Smith M.E."/>
            <person name="James T.Y."/>
            <person name="Grigoriev I.V."/>
        </authorList>
    </citation>
    <scope>NUCLEOTIDE SEQUENCE [LARGE SCALE GENOMIC DNA]</scope>
</reference>
<organism evidence="3 4">
    <name type="scientific">Blyttiomyces helicus</name>
    <dbReference type="NCBI Taxonomy" id="388810"/>
    <lineage>
        <taxon>Eukaryota</taxon>
        <taxon>Fungi</taxon>
        <taxon>Fungi incertae sedis</taxon>
        <taxon>Chytridiomycota</taxon>
        <taxon>Chytridiomycota incertae sedis</taxon>
        <taxon>Chytridiomycetes</taxon>
        <taxon>Chytridiomycetes incertae sedis</taxon>
        <taxon>Blyttiomyces</taxon>
    </lineage>
</organism>
<dbReference type="PANTHER" id="PTHR47330:SF1">
    <property type="entry name" value="POLY(U)-BINDING-SPLICING FACTOR PUF60"/>
    <property type="match status" value="1"/>
</dbReference>
<dbReference type="PROSITE" id="PS50102">
    <property type="entry name" value="RRM"/>
    <property type="match status" value="1"/>
</dbReference>
<sequence length="55" mass="6087">MSCIYVGSMNFELTETHVKGLFGQYGHVRNVSMTIDPATGKRKGYCFVEAEIGGR</sequence>
<keyword evidence="4" id="KW-1185">Reference proteome</keyword>
<evidence type="ECO:0000259" key="2">
    <source>
        <dbReference type="PROSITE" id="PS50102"/>
    </source>
</evidence>
<dbReference type="GO" id="GO:0071011">
    <property type="term" value="C:precatalytic spliceosome"/>
    <property type="evidence" value="ECO:0007669"/>
    <property type="project" value="TreeGrafter"/>
</dbReference>
<dbReference type="Pfam" id="PF00076">
    <property type="entry name" value="RRM_1"/>
    <property type="match status" value="1"/>
</dbReference>
<keyword evidence="1" id="KW-0694">RNA-binding</keyword>
<dbReference type="GO" id="GO:0071013">
    <property type="term" value="C:catalytic step 2 spliceosome"/>
    <property type="evidence" value="ECO:0007669"/>
    <property type="project" value="TreeGrafter"/>
</dbReference>
<dbReference type="Proteomes" id="UP000269721">
    <property type="component" value="Unassembled WGS sequence"/>
</dbReference>
<dbReference type="EMBL" id="KZ993928">
    <property type="protein sequence ID" value="RKO94338.1"/>
    <property type="molecule type" value="Genomic_DNA"/>
</dbReference>
<dbReference type="InterPro" id="IPR051974">
    <property type="entry name" value="PUF60_regulator"/>
</dbReference>
<dbReference type="GO" id="GO:0006376">
    <property type="term" value="P:mRNA splice site recognition"/>
    <property type="evidence" value="ECO:0007669"/>
    <property type="project" value="TreeGrafter"/>
</dbReference>
<protein>
    <recommendedName>
        <fullName evidence="2">RRM domain-containing protein</fullName>
    </recommendedName>
</protein>
<feature type="domain" description="RRM" evidence="2">
    <location>
        <begin position="2"/>
        <end position="49"/>
    </location>
</feature>